<comment type="caution">
    <text evidence="1">The sequence shown here is derived from an EMBL/GenBank/DDBJ whole genome shotgun (WGS) entry which is preliminary data.</text>
</comment>
<organism evidence="1 2">
    <name type="scientific">Methylobacterium radiotolerans</name>
    <dbReference type="NCBI Taxonomy" id="31998"/>
    <lineage>
        <taxon>Bacteria</taxon>
        <taxon>Pseudomonadati</taxon>
        <taxon>Pseudomonadota</taxon>
        <taxon>Alphaproteobacteria</taxon>
        <taxon>Hyphomicrobiales</taxon>
        <taxon>Methylobacteriaceae</taxon>
        <taxon>Methylobacterium</taxon>
    </lineage>
</organism>
<accession>A0ABU7T7Q6</accession>
<dbReference type="Pfam" id="PF07704">
    <property type="entry name" value="PSK_trans_fac"/>
    <property type="match status" value="1"/>
</dbReference>
<name>A0ABU7T7Q6_9HYPH</name>
<dbReference type="Proteomes" id="UP001349262">
    <property type="component" value="Unassembled WGS sequence"/>
</dbReference>
<evidence type="ECO:0000313" key="1">
    <source>
        <dbReference type="EMBL" id="MEE7456565.1"/>
    </source>
</evidence>
<protein>
    <submittedName>
        <fullName evidence="1">Transcription factor</fullName>
    </submittedName>
</protein>
<gene>
    <name evidence="1" type="ORF">MRSR164_07165</name>
</gene>
<sequence length="79" mass="8896">MPLNIRSEAVNRLAEKLASRAGVSKTEAVRIALVNELERRERRIPLEERLRPLLERIDAVPDTGLSADKAFFDELNGQA</sequence>
<reference evidence="1 2" key="1">
    <citation type="journal article" date="2012" name="Genet. Mol. Biol.">
        <title>Analysis of 16S rRNA and mxaF genes revealing insights into Methylobacterium niche-specific plant association.</title>
        <authorList>
            <person name="Dourado M.N."/>
            <person name="Andreote F.D."/>
            <person name="Dini-Andreote F."/>
            <person name="Conti R."/>
            <person name="Araujo J.M."/>
            <person name="Araujo W.L."/>
        </authorList>
    </citation>
    <scope>NUCLEOTIDE SEQUENCE [LARGE SCALE GENOMIC DNA]</scope>
    <source>
        <strain evidence="1 2">SR1.6/4</strain>
    </source>
</reference>
<evidence type="ECO:0000313" key="2">
    <source>
        <dbReference type="Proteomes" id="UP001349262"/>
    </source>
</evidence>
<keyword evidence="2" id="KW-1185">Reference proteome</keyword>
<proteinExistence type="predicted"/>
<dbReference type="InterPro" id="IPR011660">
    <property type="entry name" value="VapB-like"/>
</dbReference>
<dbReference type="EMBL" id="MLBY01000004">
    <property type="protein sequence ID" value="MEE7456565.1"/>
    <property type="molecule type" value="Genomic_DNA"/>
</dbReference>